<evidence type="ECO:0000256" key="4">
    <source>
        <dbReference type="ARBA" id="ARBA00022737"/>
    </source>
</evidence>
<dbReference type="Pfam" id="PF00226">
    <property type="entry name" value="DnaJ"/>
    <property type="match status" value="1"/>
</dbReference>
<dbReference type="InterPro" id="IPR036869">
    <property type="entry name" value="J_dom_sf"/>
</dbReference>
<dbReference type="SUPFAM" id="SSF49493">
    <property type="entry name" value="HSP40/DnaJ peptide-binding domain"/>
    <property type="match status" value="2"/>
</dbReference>
<feature type="binding site" evidence="9">
    <location>
        <position position="180"/>
    </location>
    <ligand>
        <name>Zn(2+)</name>
        <dbReference type="ChEBI" id="CHEBI:29105"/>
        <label>2</label>
    </ligand>
</feature>
<feature type="repeat" description="CXXCXGXG motif" evidence="9">
    <location>
        <begin position="137"/>
        <end position="144"/>
    </location>
</feature>
<evidence type="ECO:0000313" key="14">
    <source>
        <dbReference type="Proteomes" id="UP001500642"/>
    </source>
</evidence>
<keyword evidence="14" id="KW-1185">Reference proteome</keyword>
<dbReference type="InterPro" id="IPR012724">
    <property type="entry name" value="DnaJ"/>
</dbReference>
<feature type="repeat" description="CXXCXGXG motif" evidence="9">
    <location>
        <begin position="154"/>
        <end position="161"/>
    </location>
</feature>
<feature type="domain" description="CR-type" evidence="12">
    <location>
        <begin position="124"/>
        <end position="206"/>
    </location>
</feature>
<evidence type="ECO:0000256" key="9">
    <source>
        <dbReference type="HAMAP-Rule" id="MF_01152"/>
    </source>
</evidence>
<dbReference type="InterPro" id="IPR036410">
    <property type="entry name" value="HSP_DnaJ_Cys-rich_dom_sf"/>
</dbReference>
<evidence type="ECO:0000256" key="1">
    <source>
        <dbReference type="ARBA" id="ARBA00022490"/>
    </source>
</evidence>
<dbReference type="CDD" id="cd06257">
    <property type="entry name" value="DnaJ"/>
    <property type="match status" value="1"/>
</dbReference>
<dbReference type="PANTHER" id="PTHR43096">
    <property type="entry name" value="DNAJ HOMOLOG 1, MITOCHONDRIAL-RELATED"/>
    <property type="match status" value="1"/>
</dbReference>
<dbReference type="HAMAP" id="MF_01152">
    <property type="entry name" value="DnaJ"/>
    <property type="match status" value="1"/>
</dbReference>
<feature type="binding site" evidence="9">
    <location>
        <position position="154"/>
    </location>
    <ligand>
        <name>Zn(2+)</name>
        <dbReference type="ChEBI" id="CHEBI:29105"/>
        <label>2</label>
    </ligand>
</feature>
<proteinExistence type="inferred from homology"/>
<feature type="repeat" description="CXXCXGXG motif" evidence="9">
    <location>
        <begin position="194"/>
        <end position="201"/>
    </location>
</feature>
<feature type="binding site" evidence="9">
    <location>
        <position position="140"/>
    </location>
    <ligand>
        <name>Zn(2+)</name>
        <dbReference type="ChEBI" id="CHEBI:29105"/>
        <label>1</label>
    </ligand>
</feature>
<feature type="binding site" evidence="9">
    <location>
        <position position="157"/>
    </location>
    <ligand>
        <name>Zn(2+)</name>
        <dbReference type="ChEBI" id="CHEBI:29105"/>
        <label>2</label>
    </ligand>
</feature>
<evidence type="ECO:0000256" key="8">
    <source>
        <dbReference type="ARBA" id="ARBA00023186"/>
    </source>
</evidence>
<keyword evidence="8 9" id="KW-0143">Chaperone</keyword>
<comment type="caution">
    <text evidence="13">The sequence shown here is derived from an EMBL/GenBank/DDBJ whole genome shotgun (WGS) entry which is preliminary data.</text>
</comment>
<evidence type="ECO:0000256" key="2">
    <source>
        <dbReference type="ARBA" id="ARBA00022705"/>
    </source>
</evidence>
<feature type="repeat" description="CXXCXGXG motif" evidence="9">
    <location>
        <begin position="180"/>
        <end position="187"/>
    </location>
</feature>
<comment type="subunit">
    <text evidence="9">Homodimer.</text>
</comment>
<evidence type="ECO:0000256" key="3">
    <source>
        <dbReference type="ARBA" id="ARBA00022723"/>
    </source>
</evidence>
<dbReference type="Pfam" id="PF00684">
    <property type="entry name" value="DnaJ_CXXCXGXG"/>
    <property type="match status" value="1"/>
</dbReference>
<dbReference type="InterPro" id="IPR001623">
    <property type="entry name" value="DnaJ_domain"/>
</dbReference>
<keyword evidence="1 9" id="KW-0963">Cytoplasm</keyword>
<dbReference type="CDD" id="cd10747">
    <property type="entry name" value="DnaJ_C"/>
    <property type="match status" value="1"/>
</dbReference>
<reference evidence="14" key="1">
    <citation type="journal article" date="2019" name="Int. J. Syst. Evol. Microbiol.">
        <title>The Global Catalogue of Microorganisms (GCM) 10K type strain sequencing project: providing services to taxonomists for standard genome sequencing and annotation.</title>
        <authorList>
            <consortium name="The Broad Institute Genomics Platform"/>
            <consortium name="The Broad Institute Genome Sequencing Center for Infectious Disease"/>
            <person name="Wu L."/>
            <person name="Ma J."/>
        </authorList>
    </citation>
    <scope>NUCLEOTIDE SEQUENCE [LARGE SCALE GENOMIC DNA]</scope>
    <source>
        <strain evidence="14">JCM 17808</strain>
    </source>
</reference>
<dbReference type="Gene3D" id="2.10.230.10">
    <property type="entry name" value="Heat shock protein DnaJ, cysteine-rich domain"/>
    <property type="match status" value="1"/>
</dbReference>
<gene>
    <name evidence="9 13" type="primary">dnaJ</name>
    <name evidence="13" type="ORF">GCM10023167_23010</name>
</gene>
<keyword evidence="6 9" id="KW-0862">Zinc</keyword>
<feature type="zinc finger region" description="CR-type" evidence="10">
    <location>
        <begin position="124"/>
        <end position="206"/>
    </location>
</feature>
<evidence type="ECO:0000256" key="7">
    <source>
        <dbReference type="ARBA" id="ARBA00023016"/>
    </source>
</evidence>
<comment type="domain">
    <text evidence="9">The J domain is necessary and sufficient to stimulate DnaK ATPase activity. Zinc center 1 plays an important role in the autonomous, DnaK-independent chaperone activity of DnaJ. Zinc center 2 is essential for interaction with DnaK and for DnaJ activity.</text>
</comment>
<accession>A0ABP8JPL7</accession>
<dbReference type="PROSITE" id="PS00636">
    <property type="entry name" value="DNAJ_1"/>
    <property type="match status" value="1"/>
</dbReference>
<comment type="similarity">
    <text evidence="9">Belongs to the DnaJ family.</text>
</comment>
<evidence type="ECO:0000256" key="6">
    <source>
        <dbReference type="ARBA" id="ARBA00022833"/>
    </source>
</evidence>
<keyword evidence="7 9" id="KW-0346">Stress response</keyword>
<dbReference type="SUPFAM" id="SSF57938">
    <property type="entry name" value="DnaJ/Hsp40 cysteine-rich domain"/>
    <property type="match status" value="1"/>
</dbReference>
<feature type="domain" description="J" evidence="11">
    <location>
        <begin position="3"/>
        <end position="65"/>
    </location>
</feature>
<feature type="binding site" evidence="9">
    <location>
        <position position="183"/>
    </location>
    <ligand>
        <name>Zn(2+)</name>
        <dbReference type="ChEBI" id="CHEBI:29105"/>
        <label>2</label>
    </ligand>
</feature>
<sequence>MSDHYATLGVDRDATPDEIKKAYRRLARKLHPDVNPGHEAEFKEVAVAYEILSDPNKRQNYDLGGSGSGQGFGGGDFGGFSDLFETFFGGGMGGAGRTQPASRQRRGKDALIEVEIDLETAVFGDTETVEIVTAEVCGTCDGDGARPGTSAETCSLCHGTGSIQQMTRTLLGQMVTNQTCNNCGGYGTRITDPCTSCGGDGRVRAERSLPVRIPAGVSDGVRIKLAGQGEVGPGGGPPGDLYLEIRVIDHPVFTRDGDHLRCMLTVPMTAAALGSAVQLETFDGVQTIEIEPGLQSGTVKRLPGLGATRLRHSSRGDMLVTVVVQTPNKLDARQRELLEQLAEARDEVEPEAIVGEQSKSRFSRIRERFAGR</sequence>
<dbReference type="InterPro" id="IPR001305">
    <property type="entry name" value="HSP_DnaJ_Cys-rich_dom"/>
</dbReference>
<comment type="cofactor">
    <cofactor evidence="9">
        <name>Zn(2+)</name>
        <dbReference type="ChEBI" id="CHEBI:29105"/>
    </cofactor>
    <text evidence="9">Binds 2 Zn(2+) ions per monomer.</text>
</comment>
<keyword evidence="5 9" id="KW-0863">Zinc-finger</keyword>
<dbReference type="SUPFAM" id="SSF46565">
    <property type="entry name" value="Chaperone J-domain"/>
    <property type="match status" value="1"/>
</dbReference>
<dbReference type="Gene3D" id="1.10.287.110">
    <property type="entry name" value="DnaJ domain"/>
    <property type="match status" value="1"/>
</dbReference>
<feature type="binding site" evidence="9">
    <location>
        <position position="194"/>
    </location>
    <ligand>
        <name>Zn(2+)</name>
        <dbReference type="ChEBI" id="CHEBI:29105"/>
        <label>1</label>
    </ligand>
</feature>
<dbReference type="EMBL" id="BAABGL010000018">
    <property type="protein sequence ID" value="GAA4393727.1"/>
    <property type="molecule type" value="Genomic_DNA"/>
</dbReference>
<keyword evidence="3 9" id="KW-0479">Metal-binding</keyword>
<name>A0ABP8JPL7_9MICO</name>
<dbReference type="Proteomes" id="UP001500642">
    <property type="component" value="Unassembled WGS sequence"/>
</dbReference>
<comment type="subcellular location">
    <subcellularLocation>
        <location evidence="9">Cytoplasm</location>
    </subcellularLocation>
</comment>
<keyword evidence="2 9" id="KW-0235">DNA replication</keyword>
<evidence type="ECO:0000259" key="11">
    <source>
        <dbReference type="PROSITE" id="PS50076"/>
    </source>
</evidence>
<dbReference type="CDD" id="cd10719">
    <property type="entry name" value="DnaJ_zf"/>
    <property type="match status" value="1"/>
</dbReference>
<evidence type="ECO:0000256" key="5">
    <source>
        <dbReference type="ARBA" id="ARBA00022771"/>
    </source>
</evidence>
<dbReference type="PROSITE" id="PS50076">
    <property type="entry name" value="DNAJ_2"/>
    <property type="match status" value="1"/>
</dbReference>
<dbReference type="NCBIfam" id="NF008035">
    <property type="entry name" value="PRK10767.1"/>
    <property type="match status" value="1"/>
</dbReference>
<dbReference type="Gene3D" id="2.60.260.20">
    <property type="entry name" value="Urease metallochaperone UreE, N-terminal domain"/>
    <property type="match status" value="2"/>
</dbReference>
<feature type="binding site" evidence="9">
    <location>
        <position position="197"/>
    </location>
    <ligand>
        <name>Zn(2+)</name>
        <dbReference type="ChEBI" id="CHEBI:29105"/>
        <label>1</label>
    </ligand>
</feature>
<evidence type="ECO:0000256" key="10">
    <source>
        <dbReference type="PROSITE-ProRule" id="PRU00546"/>
    </source>
</evidence>
<dbReference type="InterPro" id="IPR008971">
    <property type="entry name" value="HSP40/DnaJ_pept-bd"/>
</dbReference>
<dbReference type="PANTHER" id="PTHR43096:SF48">
    <property type="entry name" value="CHAPERONE PROTEIN DNAJ"/>
    <property type="match status" value="1"/>
</dbReference>
<dbReference type="PRINTS" id="PR00625">
    <property type="entry name" value="JDOMAIN"/>
</dbReference>
<comment type="function">
    <text evidence="9">Participates actively in the response to hyperosmotic and heat shock by preventing the aggregation of stress-denatured proteins and by disaggregating proteins, also in an autonomous, DnaK-independent fashion. Unfolded proteins bind initially to DnaJ; upon interaction with the DnaJ-bound protein, DnaK hydrolyzes its bound ATP, resulting in the formation of a stable complex. GrpE releases ADP from DnaK; ATP binding to DnaK triggers the release of the substrate protein, thus completing the reaction cycle. Several rounds of ATP-dependent interactions between DnaJ, DnaK and GrpE are required for fully efficient folding. Also involved, together with DnaK and GrpE, in the DNA replication of plasmids through activation of initiation proteins.</text>
</comment>
<evidence type="ECO:0000259" key="12">
    <source>
        <dbReference type="PROSITE" id="PS51188"/>
    </source>
</evidence>
<dbReference type="InterPro" id="IPR002939">
    <property type="entry name" value="DnaJ_C"/>
</dbReference>
<dbReference type="Pfam" id="PF01556">
    <property type="entry name" value="DnaJ_C"/>
    <property type="match status" value="1"/>
</dbReference>
<feature type="binding site" evidence="9">
    <location>
        <position position="137"/>
    </location>
    <ligand>
        <name>Zn(2+)</name>
        <dbReference type="ChEBI" id="CHEBI:29105"/>
        <label>1</label>
    </ligand>
</feature>
<protein>
    <recommendedName>
        <fullName evidence="9">Chaperone protein DnaJ</fullName>
    </recommendedName>
</protein>
<evidence type="ECO:0000313" key="13">
    <source>
        <dbReference type="EMBL" id="GAA4393727.1"/>
    </source>
</evidence>
<dbReference type="InterPro" id="IPR018253">
    <property type="entry name" value="DnaJ_domain_CS"/>
</dbReference>
<keyword evidence="4 9" id="KW-0677">Repeat</keyword>
<dbReference type="SMART" id="SM00271">
    <property type="entry name" value="DnaJ"/>
    <property type="match status" value="1"/>
</dbReference>
<dbReference type="RefSeq" id="WP_247618775.1">
    <property type="nucleotide sequence ID" value="NZ_BAABGL010000018.1"/>
</dbReference>
<dbReference type="PROSITE" id="PS51188">
    <property type="entry name" value="ZF_CR"/>
    <property type="match status" value="1"/>
</dbReference>
<organism evidence="13 14">
    <name type="scientific">Brevibacterium pityocampae</name>
    <dbReference type="NCBI Taxonomy" id="506594"/>
    <lineage>
        <taxon>Bacteria</taxon>
        <taxon>Bacillati</taxon>
        <taxon>Actinomycetota</taxon>
        <taxon>Actinomycetes</taxon>
        <taxon>Micrococcales</taxon>
        <taxon>Brevibacteriaceae</taxon>
        <taxon>Brevibacterium</taxon>
    </lineage>
</organism>